<keyword evidence="3" id="KW-1185">Reference proteome</keyword>
<feature type="region of interest" description="Disordered" evidence="1">
    <location>
        <begin position="35"/>
        <end position="54"/>
    </location>
</feature>
<proteinExistence type="predicted"/>
<gene>
    <name evidence="2" type="ORF">M231_03694</name>
</gene>
<protein>
    <submittedName>
        <fullName evidence="2">Uncharacterized protein</fullName>
    </submittedName>
</protein>
<dbReference type="AlphaFoldDB" id="A0A4Q1BMC2"/>
<organism evidence="2 3">
    <name type="scientific">Tremella mesenterica</name>
    <name type="common">Jelly fungus</name>
    <dbReference type="NCBI Taxonomy" id="5217"/>
    <lineage>
        <taxon>Eukaryota</taxon>
        <taxon>Fungi</taxon>
        <taxon>Dikarya</taxon>
        <taxon>Basidiomycota</taxon>
        <taxon>Agaricomycotina</taxon>
        <taxon>Tremellomycetes</taxon>
        <taxon>Tremellales</taxon>
        <taxon>Tremellaceae</taxon>
        <taxon>Tremella</taxon>
    </lineage>
</organism>
<evidence type="ECO:0000256" key="1">
    <source>
        <dbReference type="SAM" id="MobiDB-lite"/>
    </source>
</evidence>
<dbReference type="Proteomes" id="UP000289152">
    <property type="component" value="Unassembled WGS sequence"/>
</dbReference>
<feature type="compositionally biased region" description="Polar residues" evidence="1">
    <location>
        <begin position="81"/>
        <end position="93"/>
    </location>
</feature>
<comment type="caution">
    <text evidence="2">The sequence shown here is derived from an EMBL/GenBank/DDBJ whole genome shotgun (WGS) entry which is preliminary data.</text>
</comment>
<feature type="region of interest" description="Disordered" evidence="1">
    <location>
        <begin position="72"/>
        <end position="98"/>
    </location>
</feature>
<dbReference type="InParanoid" id="A0A4Q1BMC2"/>
<dbReference type="EMBL" id="SDIL01000038">
    <property type="protein sequence ID" value="RXK38964.1"/>
    <property type="molecule type" value="Genomic_DNA"/>
</dbReference>
<feature type="region of interest" description="Disordered" evidence="1">
    <location>
        <begin position="1"/>
        <end position="24"/>
    </location>
</feature>
<name>A0A4Q1BMC2_TREME</name>
<feature type="compositionally biased region" description="Polar residues" evidence="1">
    <location>
        <begin position="1"/>
        <end position="13"/>
    </location>
</feature>
<reference evidence="2 3" key="1">
    <citation type="submission" date="2016-06" db="EMBL/GenBank/DDBJ databases">
        <title>Evolution of pathogenesis and genome organization in the Tremellales.</title>
        <authorList>
            <person name="Cuomo C."/>
            <person name="Litvintseva A."/>
            <person name="Heitman J."/>
            <person name="Chen Y."/>
            <person name="Sun S."/>
            <person name="Springer D."/>
            <person name="Dromer F."/>
            <person name="Young S."/>
            <person name="Zeng Q."/>
            <person name="Chapman S."/>
            <person name="Gujja S."/>
            <person name="Saif S."/>
            <person name="Birren B."/>
        </authorList>
    </citation>
    <scope>NUCLEOTIDE SEQUENCE [LARGE SCALE GENOMIC DNA]</scope>
    <source>
        <strain evidence="2 3">ATCC 28783</strain>
    </source>
</reference>
<evidence type="ECO:0000313" key="2">
    <source>
        <dbReference type="EMBL" id="RXK38964.1"/>
    </source>
</evidence>
<accession>A0A4Q1BMC2</accession>
<sequence length="117" mass="12892">MYQSSILGNNTELDTIPLRDDDSKTERQEIIYDAGDAGGTFTDKDGNHTPGNSVWPDTIDPEDKELLESGVSAPFDDSEGAESNTFVDTQTTDMPKIPRGFINVTNYVATPRLLHQQ</sequence>
<evidence type="ECO:0000313" key="3">
    <source>
        <dbReference type="Proteomes" id="UP000289152"/>
    </source>
</evidence>